<dbReference type="AlphaFoldDB" id="A0A8H4QGJ1"/>
<keyword evidence="2" id="KW-1185">Reference proteome</keyword>
<accession>A0A8H4QGJ1</accession>
<protein>
    <recommendedName>
        <fullName evidence="3">F-box domain-containing protein</fullName>
    </recommendedName>
</protein>
<gene>
    <name evidence="1" type="ORF">D9613_006681</name>
</gene>
<proteinExistence type="predicted"/>
<dbReference type="Proteomes" id="UP000521872">
    <property type="component" value="Unassembled WGS sequence"/>
</dbReference>
<evidence type="ECO:0000313" key="1">
    <source>
        <dbReference type="EMBL" id="KAF4610503.1"/>
    </source>
</evidence>
<comment type="caution">
    <text evidence="1">The sequence shown here is derived from an EMBL/GenBank/DDBJ whole genome shotgun (WGS) entry which is preliminary data.</text>
</comment>
<evidence type="ECO:0000313" key="2">
    <source>
        <dbReference type="Proteomes" id="UP000521872"/>
    </source>
</evidence>
<name>A0A8H4QGJ1_9AGAR</name>
<reference evidence="1 2" key="1">
    <citation type="submission" date="2019-12" db="EMBL/GenBank/DDBJ databases">
        <authorList>
            <person name="Floudas D."/>
            <person name="Bentzer J."/>
            <person name="Ahren D."/>
            <person name="Johansson T."/>
            <person name="Persson P."/>
            <person name="Tunlid A."/>
        </authorList>
    </citation>
    <scope>NUCLEOTIDE SEQUENCE [LARGE SCALE GENOMIC DNA]</scope>
    <source>
        <strain evidence="1 2">CBS 102.39</strain>
    </source>
</reference>
<evidence type="ECO:0008006" key="3">
    <source>
        <dbReference type="Google" id="ProtNLM"/>
    </source>
</evidence>
<dbReference type="EMBL" id="JAACJL010000058">
    <property type="protein sequence ID" value="KAF4610503.1"/>
    <property type="molecule type" value="Genomic_DNA"/>
</dbReference>
<sequence length="348" mass="40498">MNHQAPAALRLPSELKHLIAQHLPNESLAALARTHSTLQNDVEYVLYRRLEIDTSKIWSRTSAETISKSPLKASYVRYLSFDSRDTWPTRNPNIVEESMVRRIFGHVLLALEEHECPLWELRVLLDPHRGEEWLSQVRRFEKILRTGKFVSLRILYCNTGLDIFQVAKECPQLRVYAVSTSGSGDMLPLLESLKKLRDHPKTSRLPTTFAMGWTWSNSWDRISIFSAFYPVEQYTSIWQDIQTSLKIKTGDVKELSIYLRDIRDISSVRGLIKNMLDIFPAIQNLNFYAHVTHDLSLEMKKMATFSFSRLLPTVSFYSWPQQEISRNGKTIEKAVFLKRFVLQYSLQE</sequence>
<organism evidence="1 2">
    <name type="scientific">Agrocybe pediades</name>
    <dbReference type="NCBI Taxonomy" id="84607"/>
    <lineage>
        <taxon>Eukaryota</taxon>
        <taxon>Fungi</taxon>
        <taxon>Dikarya</taxon>
        <taxon>Basidiomycota</taxon>
        <taxon>Agaricomycotina</taxon>
        <taxon>Agaricomycetes</taxon>
        <taxon>Agaricomycetidae</taxon>
        <taxon>Agaricales</taxon>
        <taxon>Agaricineae</taxon>
        <taxon>Strophariaceae</taxon>
        <taxon>Agrocybe</taxon>
    </lineage>
</organism>